<dbReference type="EMBL" id="SIXI01000001">
    <property type="protein sequence ID" value="TBO34164.1"/>
    <property type="molecule type" value="Genomic_DNA"/>
</dbReference>
<dbReference type="HAMAP" id="MF_01966">
    <property type="entry name" value="NADHX_epimerase"/>
    <property type="match status" value="1"/>
</dbReference>
<protein>
    <recommendedName>
        <fullName evidence="11 12">Multifunctional fusion protein</fullName>
    </recommendedName>
    <domain>
        <recommendedName>
            <fullName evidence="11">ADP-dependent (S)-NAD(P)H-hydrate dehydratase</fullName>
            <ecNumber evidence="11">4.2.1.136</ecNumber>
        </recommendedName>
        <alternativeName>
            <fullName evidence="11">ADP-dependent NAD(P)HX dehydratase</fullName>
        </alternativeName>
    </domain>
    <domain>
        <recommendedName>
            <fullName evidence="12">NAD(P)H-hydrate epimerase</fullName>
            <ecNumber evidence="12">5.1.99.6</ecNumber>
        </recommendedName>
        <alternativeName>
            <fullName evidence="12">NAD(P)HX epimerase</fullName>
        </alternativeName>
    </domain>
</protein>
<feature type="binding site" evidence="11">
    <location>
        <position position="460"/>
    </location>
    <ligand>
        <name>(6S)-NADPHX</name>
        <dbReference type="ChEBI" id="CHEBI:64076"/>
    </ligand>
</feature>
<reference evidence="15 16" key="1">
    <citation type="submission" date="2019-02" db="EMBL/GenBank/DDBJ databases">
        <title>Aquabacterium sp. strain KMB7.</title>
        <authorList>
            <person name="Chen W.-M."/>
        </authorList>
    </citation>
    <scope>NUCLEOTIDE SEQUENCE [LARGE SCALE GENOMIC DNA]</scope>
    <source>
        <strain evidence="15 16">KMB7</strain>
    </source>
</reference>
<dbReference type="Pfam" id="PF01256">
    <property type="entry name" value="Carb_kinase"/>
    <property type="match status" value="1"/>
</dbReference>
<dbReference type="Gene3D" id="3.40.50.10260">
    <property type="entry name" value="YjeF N-terminal domain"/>
    <property type="match status" value="1"/>
</dbReference>
<organism evidence="15 16">
    <name type="scientific">Aquabacterium lacunae</name>
    <dbReference type="NCBI Taxonomy" id="2528630"/>
    <lineage>
        <taxon>Bacteria</taxon>
        <taxon>Pseudomonadati</taxon>
        <taxon>Pseudomonadota</taxon>
        <taxon>Betaproteobacteria</taxon>
        <taxon>Burkholderiales</taxon>
        <taxon>Aquabacterium</taxon>
    </lineage>
</organism>
<feature type="binding site" evidence="11">
    <location>
        <begin position="506"/>
        <end position="510"/>
    </location>
    <ligand>
        <name>AMP</name>
        <dbReference type="ChEBI" id="CHEBI:456215"/>
    </ligand>
</feature>
<feature type="binding site" evidence="12">
    <location>
        <begin position="86"/>
        <end position="90"/>
    </location>
    <ligand>
        <name>(6S)-NADPHX</name>
        <dbReference type="ChEBI" id="CHEBI:64076"/>
    </ligand>
</feature>
<feature type="domain" description="YjeF C-terminal" evidence="13">
    <location>
        <begin position="292"/>
        <end position="590"/>
    </location>
</feature>
<comment type="similarity">
    <text evidence="11">Belongs to the NnrD/CARKD family.</text>
</comment>
<evidence type="ECO:0000256" key="7">
    <source>
        <dbReference type="ARBA" id="ARBA00023239"/>
    </source>
</evidence>
<dbReference type="RefSeq" id="WP_130966113.1">
    <property type="nucleotide sequence ID" value="NZ_SIXI01000001.1"/>
</dbReference>
<dbReference type="InterPro" id="IPR029056">
    <property type="entry name" value="Ribokinase-like"/>
</dbReference>
<comment type="similarity">
    <text evidence="1">In the N-terminal section; belongs to the NnrE/AIBP family.</text>
</comment>
<comment type="subunit">
    <text evidence="11">Homotetramer.</text>
</comment>
<evidence type="ECO:0000256" key="4">
    <source>
        <dbReference type="ARBA" id="ARBA00022840"/>
    </source>
</evidence>
<comment type="catalytic activity">
    <reaction evidence="12">
        <text>(6R)-NADHX = (6S)-NADHX</text>
        <dbReference type="Rhea" id="RHEA:32215"/>
        <dbReference type="ChEBI" id="CHEBI:64074"/>
        <dbReference type="ChEBI" id="CHEBI:64075"/>
        <dbReference type="EC" id="5.1.99.6"/>
    </reaction>
</comment>
<dbReference type="PANTHER" id="PTHR12592">
    <property type="entry name" value="ATP-DEPENDENT (S)-NAD(P)H-HYDRATE DEHYDRATASE FAMILY MEMBER"/>
    <property type="match status" value="1"/>
</dbReference>
<keyword evidence="16" id="KW-1185">Reference proteome</keyword>
<dbReference type="NCBIfam" id="TIGR00196">
    <property type="entry name" value="yjeF_cterm"/>
    <property type="match status" value="1"/>
</dbReference>
<comment type="catalytic activity">
    <reaction evidence="9 11">
        <text>(6S)-NADHX + ADP = AMP + phosphate + NADH + H(+)</text>
        <dbReference type="Rhea" id="RHEA:32223"/>
        <dbReference type="ChEBI" id="CHEBI:15378"/>
        <dbReference type="ChEBI" id="CHEBI:43474"/>
        <dbReference type="ChEBI" id="CHEBI:57945"/>
        <dbReference type="ChEBI" id="CHEBI:64074"/>
        <dbReference type="ChEBI" id="CHEBI:456215"/>
        <dbReference type="ChEBI" id="CHEBI:456216"/>
        <dbReference type="EC" id="4.2.1.136"/>
    </reaction>
</comment>
<feature type="binding site" evidence="12">
    <location>
        <position position="173"/>
    </location>
    <ligand>
        <name>K(+)</name>
        <dbReference type="ChEBI" id="CHEBI:29103"/>
    </ligand>
</feature>
<feature type="binding site" evidence="12">
    <location>
        <position position="216"/>
    </location>
    <ligand>
        <name>(6S)-NADPHX</name>
        <dbReference type="ChEBI" id="CHEBI:64076"/>
    </ligand>
</feature>
<keyword evidence="12" id="KW-0479">Metal-binding</keyword>
<feature type="binding site" evidence="11">
    <location>
        <position position="536"/>
    </location>
    <ligand>
        <name>(6S)-NADPHX</name>
        <dbReference type="ChEBI" id="CHEBI:64076"/>
    </ligand>
</feature>
<feature type="binding site" evidence="11">
    <location>
        <position position="326"/>
    </location>
    <ligand>
        <name>(6S)-NADPHX</name>
        <dbReference type="ChEBI" id="CHEBI:64076"/>
    </ligand>
</feature>
<dbReference type="OrthoDB" id="9806925at2"/>
<dbReference type="Gene3D" id="3.40.1190.20">
    <property type="match status" value="1"/>
</dbReference>
<dbReference type="GO" id="GO:0046496">
    <property type="term" value="P:nicotinamide nucleotide metabolic process"/>
    <property type="evidence" value="ECO:0007669"/>
    <property type="project" value="UniProtKB-UniRule"/>
</dbReference>
<keyword evidence="5 11" id="KW-0521">NADP</keyword>
<dbReference type="GO" id="GO:0005524">
    <property type="term" value="F:ATP binding"/>
    <property type="evidence" value="ECO:0007669"/>
    <property type="project" value="UniProtKB-KW"/>
</dbReference>
<dbReference type="InterPro" id="IPR000631">
    <property type="entry name" value="CARKD"/>
</dbReference>
<comment type="function">
    <text evidence="11">Catalyzes the dehydration of the S-form of NAD(P)HX at the expense of ADP, which is converted to AMP. Together with NAD(P)HX epimerase, which catalyzes the epimerization of the S- and R-forms, the enzyme allows the repair of both epimers of NAD(P)HX, a damaged form of NAD(P)H that is a result of enzymatic or heat-dependent hydration.</text>
</comment>
<dbReference type="PROSITE" id="PS51383">
    <property type="entry name" value="YJEF_C_3"/>
    <property type="match status" value="1"/>
</dbReference>
<evidence type="ECO:0000256" key="2">
    <source>
        <dbReference type="ARBA" id="ARBA00009524"/>
    </source>
</evidence>
<dbReference type="PANTHER" id="PTHR12592:SF0">
    <property type="entry name" value="ATP-DEPENDENT (S)-NAD(P)H-HYDRATE DEHYDRATASE"/>
    <property type="match status" value="1"/>
</dbReference>
<accession>A0A4Q9H5S1</accession>
<comment type="caution">
    <text evidence="12">Lacks conserved residue(s) required for the propagation of feature annotation.</text>
</comment>
<dbReference type="InterPro" id="IPR017953">
    <property type="entry name" value="Carbohydrate_kinase_pred_CS"/>
</dbReference>
<name>A0A4Q9H5S1_9BURK</name>
<evidence type="ECO:0000256" key="12">
    <source>
        <dbReference type="HAMAP-Rule" id="MF_01966"/>
    </source>
</evidence>
<dbReference type="SUPFAM" id="SSF64153">
    <property type="entry name" value="YjeF N-terminal domain-like"/>
    <property type="match status" value="1"/>
</dbReference>
<sequence length="596" mass="62501">MPSDPSAHPVPAGSYATSRLSHVPDNGLDWATVVLRCAQMAQADAWAMAHGQPGVVLMERAGAGVVQALTARWLPCPVWVWCGPGNNGGDGWVIARLLEAAGWPQVSVACDSPIESLQGDAAHHAQRWRQARLSRAASADVHTLDQALQAIAVQRAHAQGRSGPHSPAVLVVDALFGAGLSRPLDEKVHAALAQLATWRTGDATSTPGCVQVVAVDVPSGLHGDTAHGLADQTVPCPADLTVTFMAPKPAHMLMHGRALMGDLVVHDIGLPLAALQAVAAQAQPVGLWRRNTPVVWGHAWQAPRRGGHKYHRGHVLVWSGPRMPGASRLAARAAARIGAGLVTLAMTRTAWPHLAGHLMSAMAHPLADESADALCADWRALLASRRWNAIVLGPGAMLGLPEPQADTLRTLVLDALATEVPLVLDADALMAFEGHPQLLCQALNDRHREGAPPSVVLTPHEGEFNRLFGDLVRAEAGQAQATAGDPGKFERTRLSAAMAGAVVLHKGADTVLAAPDGRVMLHDDAPPWLSTGGSGDVLAGFIAGLMAQGVDAWHAACGAAWVHGQCGHRFGPGLLADDLPEQVPGVLRRLWGVPPQ</sequence>
<dbReference type="AlphaFoldDB" id="A0A4Q9H5S1"/>
<dbReference type="GO" id="GO:0052856">
    <property type="term" value="F:NAD(P)HX epimerase activity"/>
    <property type="evidence" value="ECO:0007669"/>
    <property type="project" value="UniProtKB-UniRule"/>
</dbReference>
<feature type="binding site" evidence="11">
    <location>
        <position position="535"/>
    </location>
    <ligand>
        <name>AMP</name>
        <dbReference type="ChEBI" id="CHEBI:456215"/>
    </ligand>
</feature>
<dbReference type="EC" id="4.2.1.136" evidence="11"/>
<dbReference type="PROSITE" id="PS51385">
    <property type="entry name" value="YJEF_N"/>
    <property type="match status" value="1"/>
</dbReference>
<feature type="domain" description="YjeF N-terminal" evidence="14">
    <location>
        <begin position="40"/>
        <end position="276"/>
    </location>
</feature>
<comment type="cofactor">
    <cofactor evidence="11">
        <name>Mg(2+)</name>
        <dbReference type="ChEBI" id="CHEBI:18420"/>
    </cofactor>
</comment>
<comment type="catalytic activity">
    <reaction evidence="12">
        <text>(6R)-NADPHX = (6S)-NADPHX</text>
        <dbReference type="Rhea" id="RHEA:32227"/>
        <dbReference type="ChEBI" id="CHEBI:64076"/>
        <dbReference type="ChEBI" id="CHEBI:64077"/>
        <dbReference type="EC" id="5.1.99.6"/>
    </reaction>
</comment>
<evidence type="ECO:0000313" key="16">
    <source>
        <dbReference type="Proteomes" id="UP000292120"/>
    </source>
</evidence>
<comment type="cofactor">
    <cofactor evidence="12">
        <name>K(+)</name>
        <dbReference type="ChEBI" id="CHEBI:29103"/>
    </cofactor>
    <text evidence="12">Binds 1 potassium ion per subunit.</text>
</comment>
<dbReference type="GO" id="GO:0052855">
    <property type="term" value="F:ADP-dependent NAD(P)H-hydrate dehydratase activity"/>
    <property type="evidence" value="ECO:0007669"/>
    <property type="project" value="UniProtKB-UniRule"/>
</dbReference>
<keyword evidence="3 11" id="KW-0547">Nucleotide-binding</keyword>
<evidence type="ECO:0000256" key="10">
    <source>
        <dbReference type="ARBA" id="ARBA00049209"/>
    </source>
</evidence>
<dbReference type="PROSITE" id="PS01050">
    <property type="entry name" value="YJEF_C_2"/>
    <property type="match status" value="1"/>
</dbReference>
<feature type="binding site" evidence="11">
    <location>
        <position position="395"/>
    </location>
    <ligand>
        <name>(6S)-NADPHX</name>
        <dbReference type="ChEBI" id="CHEBI:64076"/>
    </ligand>
</feature>
<evidence type="ECO:0000259" key="13">
    <source>
        <dbReference type="PROSITE" id="PS51383"/>
    </source>
</evidence>
<dbReference type="GO" id="GO:0110051">
    <property type="term" value="P:metabolite repair"/>
    <property type="evidence" value="ECO:0007669"/>
    <property type="project" value="TreeGrafter"/>
</dbReference>
<dbReference type="GO" id="GO:0046872">
    <property type="term" value="F:metal ion binding"/>
    <property type="evidence" value="ECO:0007669"/>
    <property type="project" value="UniProtKB-KW"/>
</dbReference>
<evidence type="ECO:0000256" key="8">
    <source>
        <dbReference type="ARBA" id="ARBA00025153"/>
    </source>
</evidence>
<dbReference type="SUPFAM" id="SSF53613">
    <property type="entry name" value="Ribokinase-like"/>
    <property type="match status" value="1"/>
</dbReference>
<comment type="caution">
    <text evidence="15">The sequence shown here is derived from an EMBL/GenBank/DDBJ whole genome shotgun (WGS) entry which is preliminary data.</text>
</comment>
<gene>
    <name evidence="12" type="primary">nnrE</name>
    <name evidence="11" type="synonym">nnrD</name>
    <name evidence="15" type="ORF">EYS42_01605</name>
</gene>
<evidence type="ECO:0000259" key="14">
    <source>
        <dbReference type="PROSITE" id="PS51385"/>
    </source>
</evidence>
<feature type="binding site" evidence="12">
    <location>
        <position position="87"/>
    </location>
    <ligand>
        <name>K(+)</name>
        <dbReference type="ChEBI" id="CHEBI:29103"/>
    </ligand>
</feature>
<dbReference type="EC" id="5.1.99.6" evidence="12"/>
<evidence type="ECO:0000256" key="11">
    <source>
        <dbReference type="HAMAP-Rule" id="MF_01965"/>
    </source>
</evidence>
<dbReference type="InterPro" id="IPR036652">
    <property type="entry name" value="YjeF_N_dom_sf"/>
</dbReference>
<feature type="binding site" evidence="12">
    <location>
        <begin position="177"/>
        <end position="183"/>
    </location>
    <ligand>
        <name>(6S)-NADPHX</name>
        <dbReference type="ChEBI" id="CHEBI:64076"/>
    </ligand>
</feature>
<dbReference type="InterPro" id="IPR004443">
    <property type="entry name" value="YjeF_N_dom"/>
</dbReference>
<dbReference type="Proteomes" id="UP000292120">
    <property type="component" value="Unassembled WGS sequence"/>
</dbReference>
<evidence type="ECO:0000313" key="15">
    <source>
        <dbReference type="EMBL" id="TBO34164.1"/>
    </source>
</evidence>
<evidence type="ECO:0000256" key="6">
    <source>
        <dbReference type="ARBA" id="ARBA00023027"/>
    </source>
</evidence>
<evidence type="ECO:0000256" key="3">
    <source>
        <dbReference type="ARBA" id="ARBA00022741"/>
    </source>
</evidence>
<comment type="function">
    <text evidence="8">Bifunctional enzyme that catalyzes the epimerization of the S- and R-forms of NAD(P)HX and the dehydration of the S-form of NAD(P)HX at the expense of ADP, which is converted to AMP. This allows the repair of both epimers of NAD(P)HX, a damaged form of NAD(P)H that is a result of enzymatic or heat-dependent hydration.</text>
</comment>
<dbReference type="HAMAP" id="MF_01965">
    <property type="entry name" value="NADHX_dehydratase"/>
    <property type="match status" value="1"/>
</dbReference>
<keyword evidence="4 11" id="KW-0067">ATP-binding</keyword>
<comment type="function">
    <text evidence="12">Catalyzes the epimerization of the S- and R-forms of NAD(P)HX, a damaged form of NAD(P)H that is a result of enzymatic or heat-dependent hydration. This is a prerequisite for the S-specific NAD(P)H-hydrate dehydratase to allow the repair of both epimers of NAD(P)HX.</text>
</comment>
<feature type="binding site" evidence="12">
    <location>
        <position position="219"/>
    </location>
    <ligand>
        <name>K(+)</name>
        <dbReference type="ChEBI" id="CHEBI:29103"/>
    </ligand>
</feature>
<evidence type="ECO:0000256" key="5">
    <source>
        <dbReference type="ARBA" id="ARBA00022857"/>
    </source>
</evidence>
<keyword evidence="7 11" id="KW-0456">Lyase</keyword>
<keyword evidence="12" id="KW-0413">Isomerase</keyword>
<evidence type="ECO:0000256" key="1">
    <source>
        <dbReference type="ARBA" id="ARBA00006001"/>
    </source>
</evidence>
<comment type="similarity">
    <text evidence="12">Belongs to the NnrE/AIBP family.</text>
</comment>
<proteinExistence type="inferred from homology"/>
<dbReference type="CDD" id="cd01171">
    <property type="entry name" value="YXKO-related"/>
    <property type="match status" value="1"/>
</dbReference>
<dbReference type="NCBIfam" id="TIGR00197">
    <property type="entry name" value="yjeF_nterm"/>
    <property type="match status" value="1"/>
</dbReference>
<keyword evidence="12" id="KW-0630">Potassium</keyword>
<dbReference type="Pfam" id="PF03853">
    <property type="entry name" value="YjeF_N"/>
    <property type="match status" value="1"/>
</dbReference>
<evidence type="ECO:0000256" key="9">
    <source>
        <dbReference type="ARBA" id="ARBA00048238"/>
    </source>
</evidence>
<keyword evidence="6 11" id="KW-0520">NAD</keyword>
<comment type="similarity">
    <text evidence="2">In the C-terminal section; belongs to the NnrD/CARKD family.</text>
</comment>
<comment type="catalytic activity">
    <reaction evidence="10 11">
        <text>(6S)-NADPHX + ADP = AMP + phosphate + NADPH + H(+)</text>
        <dbReference type="Rhea" id="RHEA:32235"/>
        <dbReference type="ChEBI" id="CHEBI:15378"/>
        <dbReference type="ChEBI" id="CHEBI:43474"/>
        <dbReference type="ChEBI" id="CHEBI:57783"/>
        <dbReference type="ChEBI" id="CHEBI:64076"/>
        <dbReference type="ChEBI" id="CHEBI:456215"/>
        <dbReference type="ChEBI" id="CHEBI:456216"/>
        <dbReference type="EC" id="4.2.1.136"/>
    </reaction>
</comment>